<protein>
    <submittedName>
        <fullName evidence="2 4">Uncharacterized protein</fullName>
    </submittedName>
</protein>
<dbReference type="EMBL" id="KL402807">
    <property type="protein sequence ID" value="KEH16857.1"/>
    <property type="molecule type" value="Genomic_DNA"/>
</dbReference>
<organism evidence="2 5">
    <name type="scientific">Medicago truncatula</name>
    <name type="common">Barrel medic</name>
    <name type="synonym">Medicago tribuloides</name>
    <dbReference type="NCBI Taxonomy" id="3880"/>
    <lineage>
        <taxon>Eukaryota</taxon>
        <taxon>Viridiplantae</taxon>
        <taxon>Streptophyta</taxon>
        <taxon>Embryophyta</taxon>
        <taxon>Tracheophyta</taxon>
        <taxon>Spermatophyta</taxon>
        <taxon>Magnoliopsida</taxon>
        <taxon>eudicotyledons</taxon>
        <taxon>Gunneridae</taxon>
        <taxon>Pentapetalae</taxon>
        <taxon>rosids</taxon>
        <taxon>fabids</taxon>
        <taxon>Fabales</taxon>
        <taxon>Fabaceae</taxon>
        <taxon>Papilionoideae</taxon>
        <taxon>50 kb inversion clade</taxon>
        <taxon>NPAAA clade</taxon>
        <taxon>Hologalegina</taxon>
        <taxon>IRL clade</taxon>
        <taxon>Trifolieae</taxon>
        <taxon>Medicago</taxon>
    </lineage>
</organism>
<evidence type="ECO:0000313" key="3">
    <source>
        <dbReference type="EMBL" id="RHN66751.1"/>
    </source>
</evidence>
<gene>
    <name evidence="2" type="ORF">MTR_0082s0170</name>
    <name evidence="3" type="ORF">MtrunA17_Chr3g0094971</name>
</gene>
<evidence type="ECO:0000256" key="1">
    <source>
        <dbReference type="SAM" id="MobiDB-lite"/>
    </source>
</evidence>
<dbReference type="PaxDb" id="3880-AES58526"/>
<dbReference type="EMBL" id="PSQE01000003">
    <property type="protein sequence ID" value="RHN66751.1"/>
    <property type="molecule type" value="Genomic_DNA"/>
</dbReference>
<reference evidence="4" key="3">
    <citation type="submission" date="2015-06" db="UniProtKB">
        <authorList>
            <consortium name="EnsemblPlants"/>
        </authorList>
    </citation>
    <scope>IDENTIFICATION</scope>
    <source>
        <strain evidence="4">cv. Jemalong A17</strain>
    </source>
</reference>
<dbReference type="Proteomes" id="UP000002051">
    <property type="component" value="Unassembled WGS sequence"/>
</dbReference>
<sequence length="73" mass="8516">MQPQPERSTCAAGGAERTNPRLASFPKPNFINRIVTFKKCLLKIKERKEGPFSHVVRRSNQRFSSQSYREIFF</sequence>
<name>A0A072THH9_MEDTR</name>
<dbReference type="AlphaFoldDB" id="A0A072THH9"/>
<dbReference type="Gramene" id="rna14827">
    <property type="protein sequence ID" value="RHN66751.1"/>
    <property type="gene ID" value="gene14827"/>
</dbReference>
<evidence type="ECO:0000313" key="4">
    <source>
        <dbReference type="EnsemblPlants" id="KEH16857"/>
    </source>
</evidence>
<proteinExistence type="predicted"/>
<reference evidence="3" key="4">
    <citation type="journal article" date="2018" name="Nat. Plants">
        <title>Whole-genome landscape of Medicago truncatula symbiotic genes.</title>
        <authorList>
            <person name="Pecrix Y."/>
            <person name="Gamas P."/>
            <person name="Carrere S."/>
        </authorList>
    </citation>
    <scope>NUCLEOTIDE SEQUENCE</scope>
    <source>
        <tissue evidence="3">Leaves</tissue>
    </source>
</reference>
<accession>A0A072THH9</accession>
<reference evidence="2 5" key="1">
    <citation type="journal article" date="2011" name="Nature">
        <title>The Medicago genome provides insight into the evolution of rhizobial symbioses.</title>
        <authorList>
            <person name="Young N.D."/>
            <person name="Debelle F."/>
            <person name="Oldroyd G.E."/>
            <person name="Geurts R."/>
            <person name="Cannon S.B."/>
            <person name="Udvardi M.K."/>
            <person name="Benedito V.A."/>
            <person name="Mayer K.F."/>
            <person name="Gouzy J."/>
            <person name="Schoof H."/>
            <person name="Van de Peer Y."/>
            <person name="Proost S."/>
            <person name="Cook D.R."/>
            <person name="Meyers B.C."/>
            <person name="Spannagl M."/>
            <person name="Cheung F."/>
            <person name="De Mita S."/>
            <person name="Krishnakumar V."/>
            <person name="Gundlach H."/>
            <person name="Zhou S."/>
            <person name="Mudge J."/>
            <person name="Bharti A.K."/>
            <person name="Murray J.D."/>
            <person name="Naoumkina M.A."/>
            <person name="Rosen B."/>
            <person name="Silverstein K.A."/>
            <person name="Tang H."/>
            <person name="Rombauts S."/>
            <person name="Zhao P.X."/>
            <person name="Zhou P."/>
            <person name="Barbe V."/>
            <person name="Bardou P."/>
            <person name="Bechner M."/>
            <person name="Bellec A."/>
            <person name="Berger A."/>
            <person name="Berges H."/>
            <person name="Bidwell S."/>
            <person name="Bisseling T."/>
            <person name="Choisne N."/>
            <person name="Couloux A."/>
            <person name="Denny R."/>
            <person name="Deshpande S."/>
            <person name="Dai X."/>
            <person name="Doyle J.J."/>
            <person name="Dudez A.M."/>
            <person name="Farmer A.D."/>
            <person name="Fouteau S."/>
            <person name="Franken C."/>
            <person name="Gibelin C."/>
            <person name="Gish J."/>
            <person name="Goldstein S."/>
            <person name="Gonzalez A.J."/>
            <person name="Green P.J."/>
            <person name="Hallab A."/>
            <person name="Hartog M."/>
            <person name="Hua A."/>
            <person name="Humphray S.J."/>
            <person name="Jeong D.H."/>
            <person name="Jing Y."/>
            <person name="Jocker A."/>
            <person name="Kenton S.M."/>
            <person name="Kim D.J."/>
            <person name="Klee K."/>
            <person name="Lai H."/>
            <person name="Lang C."/>
            <person name="Lin S."/>
            <person name="Macmil S.L."/>
            <person name="Magdelenat G."/>
            <person name="Matthews L."/>
            <person name="McCorrison J."/>
            <person name="Monaghan E.L."/>
            <person name="Mun J.H."/>
            <person name="Najar F.Z."/>
            <person name="Nicholson C."/>
            <person name="Noirot C."/>
            <person name="O'Bleness M."/>
            <person name="Paule C.R."/>
            <person name="Poulain J."/>
            <person name="Prion F."/>
            <person name="Qin B."/>
            <person name="Qu C."/>
            <person name="Retzel E.F."/>
            <person name="Riddle C."/>
            <person name="Sallet E."/>
            <person name="Samain S."/>
            <person name="Samson N."/>
            <person name="Sanders I."/>
            <person name="Saurat O."/>
            <person name="Scarpelli C."/>
            <person name="Schiex T."/>
            <person name="Segurens B."/>
            <person name="Severin A.J."/>
            <person name="Sherrier D.J."/>
            <person name="Shi R."/>
            <person name="Sims S."/>
            <person name="Singer S.R."/>
            <person name="Sinharoy S."/>
            <person name="Sterck L."/>
            <person name="Viollet A."/>
            <person name="Wang B.B."/>
            <person name="Wang K."/>
            <person name="Wang M."/>
            <person name="Wang X."/>
            <person name="Warfsmann J."/>
            <person name="Weissenbach J."/>
            <person name="White D.D."/>
            <person name="White J.D."/>
            <person name="Wiley G.B."/>
            <person name="Wincker P."/>
            <person name="Xing Y."/>
            <person name="Yang L."/>
            <person name="Yao Z."/>
            <person name="Ying F."/>
            <person name="Zhai J."/>
            <person name="Zhou L."/>
            <person name="Zuber A."/>
            <person name="Denarie J."/>
            <person name="Dixon R.A."/>
            <person name="May G.D."/>
            <person name="Schwartz D.C."/>
            <person name="Rogers J."/>
            <person name="Quetier F."/>
            <person name="Town C.D."/>
            <person name="Roe B.A."/>
        </authorList>
    </citation>
    <scope>NUCLEOTIDE SEQUENCE [LARGE SCALE GENOMIC DNA]</scope>
    <source>
        <strain evidence="2">A17</strain>
        <strain evidence="4 5">cv. Jemalong A17</strain>
    </source>
</reference>
<feature type="region of interest" description="Disordered" evidence="1">
    <location>
        <begin position="1"/>
        <end position="24"/>
    </location>
</feature>
<evidence type="ECO:0000313" key="2">
    <source>
        <dbReference type="EMBL" id="KEH16857.1"/>
    </source>
</evidence>
<keyword evidence="5" id="KW-1185">Reference proteome</keyword>
<dbReference type="HOGENOM" id="CLU_2708617_0_0_1"/>
<dbReference type="EnsemblPlants" id="KEH16857">
    <property type="protein sequence ID" value="KEH16857"/>
    <property type="gene ID" value="MTR_0082s0170"/>
</dbReference>
<reference evidence="2 5" key="2">
    <citation type="journal article" date="2014" name="BMC Genomics">
        <title>An improved genome release (version Mt4.0) for the model legume Medicago truncatula.</title>
        <authorList>
            <person name="Tang H."/>
            <person name="Krishnakumar V."/>
            <person name="Bidwell S."/>
            <person name="Rosen B."/>
            <person name="Chan A."/>
            <person name="Zhou S."/>
            <person name="Gentzbittel L."/>
            <person name="Childs K.L."/>
            <person name="Yandell M."/>
            <person name="Gundlach H."/>
            <person name="Mayer K.F."/>
            <person name="Schwartz D.C."/>
            <person name="Town C.D."/>
        </authorList>
    </citation>
    <scope>GENOME REANNOTATION</scope>
    <source>
        <strain evidence="2">A17</strain>
        <strain evidence="4 5">cv. Jemalong A17</strain>
    </source>
</reference>
<dbReference type="Proteomes" id="UP000265566">
    <property type="component" value="Chromosome 3"/>
</dbReference>
<evidence type="ECO:0000313" key="5">
    <source>
        <dbReference type="Proteomes" id="UP000002051"/>
    </source>
</evidence>